<evidence type="ECO:0000313" key="10">
    <source>
        <dbReference type="Proteomes" id="UP001218579"/>
    </source>
</evidence>
<comment type="caution">
    <text evidence="9">The sequence shown here is derived from an EMBL/GenBank/DDBJ whole genome shotgun (WGS) entry which is preliminary data.</text>
</comment>
<feature type="signal peptide" evidence="7">
    <location>
        <begin position="1"/>
        <end position="24"/>
    </location>
</feature>
<keyword evidence="3" id="KW-1134">Transmembrane beta strand</keyword>
<dbReference type="InterPro" id="IPR057601">
    <property type="entry name" value="Oar-like_b-barrel"/>
</dbReference>
<dbReference type="RefSeq" id="WP_272745405.1">
    <property type="nucleotide sequence ID" value="NZ_JAQQKV010000002.1"/>
</dbReference>
<proteinExistence type="predicted"/>
<dbReference type="PANTHER" id="PTHR30069">
    <property type="entry name" value="TONB-DEPENDENT OUTER MEMBRANE RECEPTOR"/>
    <property type="match status" value="1"/>
</dbReference>
<accession>A0ABT5HLI4</accession>
<protein>
    <submittedName>
        <fullName evidence="9">TonB-dependent receptor</fullName>
    </submittedName>
</protein>
<feature type="chain" id="PRO_5047294963" evidence="7">
    <location>
        <begin position="25"/>
        <end position="1097"/>
    </location>
</feature>
<dbReference type="Gene3D" id="2.60.40.1120">
    <property type="entry name" value="Carboxypeptidase-like, regulatory domain"/>
    <property type="match status" value="1"/>
</dbReference>
<evidence type="ECO:0000256" key="2">
    <source>
        <dbReference type="ARBA" id="ARBA00022448"/>
    </source>
</evidence>
<evidence type="ECO:0000256" key="4">
    <source>
        <dbReference type="ARBA" id="ARBA00022692"/>
    </source>
</evidence>
<sequence>MMNHLKYGAAASVLALMSVSAVYAQETTGGIRGMISDESGAPVANASVEILHTPTGRKVQTTTDGSGYYGATNLRVGGPYTVTVTGAGFEANSQSVAAIGIGDPAAVDIVVEKAGQVQEVVVRASRRPVEPGRTRISGEAVEMSPSLNRDIRDLARKSPYATLDPTNSDALLLGGQSNRSNAILIDGVKQGDDFGLNANGYPTQRSPISISAVEAVSVDVAPFDTQYGFFQGGVVNVVTKSGGNDFHGGLFYEKLDDSLRGDSYVGSDGVARSLTSKFEEKTWGAQLSGPIIKDKLFFFASYEDFEGAEPTIFGPSDSSAATKIPGVTTANITRITDILKTKYNFDPLGYTADELAYTDVKKQVKLDWQINDNHRAVASWQETLSERITDTGNTSTGSTPSLGLLSKWYTLQSNLKTYKLQLFSDWNESFSTEVSVSRKEVVNISNPLGGDDFAEFRVYIAGGTGSSVYAGPDISRQANALTNDVDNYRVRGTYRWNDHTFTAGYEREEVEIFNLFVQRATGQYVFNSIDDLDNKRAASVQYSNAASNDKNDGAAQFGYAVNTVYVQDEWRLKPNLTVKAGIRHDWYESDDKSKYNPSFAANYGFRNDKNLNGLNSFQPRISFNWRPEIDTGLTVYGGIGKFQGGSPNVWISNSYSNPGNLTGSVTCNRTGTTSVANCGSGVNLTGVLDNVDGFNVAQAIKDRNTISANAGTGNVNAIAPDFDLAQIWKTSIGVQKRADLGVLGEDWLFRVEYLKTKVDKALYWYDVYLEKAQTGTAPDGRPTFFATTVNGAARTNRQDVVLASTDKGEAQQIMLAVSKSWNDGWARGLNMDVSYTRSDSKDVNSGTSSVATSSYRQNAVYSPNEAILATSNFEIKNSLNFSVNYSRKFFGDYATKVGIFGQKRSGLPYSFTYDDNSSTTLAQSGMFGEVGLYTSTDRQLLYVPTADANGNVTATSDPLVKYAAAFNVAAFNTYLQETGLIKYAGSISPRNAFKSPDLTTVDLHLAQELPAFFPNGSKLEAYLDIRNLGNLLNDEWGVLEQYSFPYFRNEVVARNCQVASCTAGTGNFYQYDSFTKRQPSVNVRSVYQVKVGVSYKF</sequence>
<evidence type="ECO:0000256" key="1">
    <source>
        <dbReference type="ARBA" id="ARBA00004571"/>
    </source>
</evidence>
<feature type="domain" description="TonB-dependent transporter Oar-like beta-barrel" evidence="8">
    <location>
        <begin position="238"/>
        <end position="1030"/>
    </location>
</feature>
<dbReference type="SUPFAM" id="SSF49464">
    <property type="entry name" value="Carboxypeptidase regulatory domain-like"/>
    <property type="match status" value="1"/>
</dbReference>
<dbReference type="PANTHER" id="PTHR30069:SF46">
    <property type="entry name" value="OAR PROTEIN"/>
    <property type="match status" value="1"/>
</dbReference>
<evidence type="ECO:0000256" key="5">
    <source>
        <dbReference type="ARBA" id="ARBA00023136"/>
    </source>
</evidence>
<dbReference type="Gene3D" id="2.40.170.20">
    <property type="entry name" value="TonB-dependent receptor, beta-barrel domain"/>
    <property type="match status" value="1"/>
</dbReference>
<keyword evidence="10" id="KW-1185">Reference proteome</keyword>
<dbReference type="InterPro" id="IPR039426">
    <property type="entry name" value="TonB-dep_rcpt-like"/>
</dbReference>
<reference evidence="9 10" key="1">
    <citation type="submission" date="2023-01" db="EMBL/GenBank/DDBJ databases">
        <title>Novel species of the genus Asticcacaulis isolated from rivers.</title>
        <authorList>
            <person name="Lu H."/>
        </authorList>
    </citation>
    <scope>NUCLEOTIDE SEQUENCE [LARGE SCALE GENOMIC DNA]</scope>
    <source>
        <strain evidence="9 10">LKC15W</strain>
    </source>
</reference>
<name>A0ABT5HLI4_9CAUL</name>
<dbReference type="Proteomes" id="UP001218579">
    <property type="component" value="Unassembled WGS sequence"/>
</dbReference>
<dbReference type="SUPFAM" id="SSF56935">
    <property type="entry name" value="Porins"/>
    <property type="match status" value="1"/>
</dbReference>
<keyword evidence="6" id="KW-0998">Cell outer membrane</keyword>
<evidence type="ECO:0000313" key="9">
    <source>
        <dbReference type="EMBL" id="MDC7677100.1"/>
    </source>
</evidence>
<keyword evidence="5" id="KW-0472">Membrane</keyword>
<dbReference type="InterPro" id="IPR036942">
    <property type="entry name" value="Beta-barrel_TonB_sf"/>
</dbReference>
<keyword evidence="7" id="KW-0732">Signal</keyword>
<evidence type="ECO:0000259" key="8">
    <source>
        <dbReference type="Pfam" id="PF25183"/>
    </source>
</evidence>
<evidence type="ECO:0000256" key="6">
    <source>
        <dbReference type="ARBA" id="ARBA00023237"/>
    </source>
</evidence>
<comment type="subcellular location">
    <subcellularLocation>
        <location evidence="1">Cell outer membrane</location>
        <topology evidence="1">Multi-pass membrane protein</topology>
    </subcellularLocation>
</comment>
<keyword evidence="4" id="KW-0812">Transmembrane</keyword>
<dbReference type="InterPro" id="IPR008969">
    <property type="entry name" value="CarboxyPept-like_regulatory"/>
</dbReference>
<organism evidence="9 10">
    <name type="scientific">Asticcacaulis machinosus</name>
    <dbReference type="NCBI Taxonomy" id="2984211"/>
    <lineage>
        <taxon>Bacteria</taxon>
        <taxon>Pseudomonadati</taxon>
        <taxon>Pseudomonadota</taxon>
        <taxon>Alphaproteobacteria</taxon>
        <taxon>Caulobacterales</taxon>
        <taxon>Caulobacteraceae</taxon>
        <taxon>Asticcacaulis</taxon>
    </lineage>
</organism>
<keyword evidence="2" id="KW-0813">Transport</keyword>
<dbReference type="Pfam" id="PF25183">
    <property type="entry name" value="OMP_b-brl_4"/>
    <property type="match status" value="1"/>
</dbReference>
<dbReference type="EMBL" id="JAQQKV010000002">
    <property type="protein sequence ID" value="MDC7677100.1"/>
    <property type="molecule type" value="Genomic_DNA"/>
</dbReference>
<dbReference type="Pfam" id="PF13620">
    <property type="entry name" value="CarboxypepD_reg"/>
    <property type="match status" value="1"/>
</dbReference>
<gene>
    <name evidence="9" type="ORF">PQU98_13225</name>
</gene>
<evidence type="ECO:0000256" key="3">
    <source>
        <dbReference type="ARBA" id="ARBA00022452"/>
    </source>
</evidence>
<keyword evidence="9" id="KW-0675">Receptor</keyword>
<evidence type="ECO:0000256" key="7">
    <source>
        <dbReference type="SAM" id="SignalP"/>
    </source>
</evidence>